<dbReference type="InterPro" id="IPR035979">
    <property type="entry name" value="RBD_domain_sf"/>
</dbReference>
<protein>
    <submittedName>
        <fullName evidence="3">RRM domain-containing protein</fullName>
    </submittedName>
</protein>
<dbReference type="GO" id="GO:0003723">
    <property type="term" value="F:RNA binding"/>
    <property type="evidence" value="ECO:0007669"/>
    <property type="project" value="InterPro"/>
</dbReference>
<evidence type="ECO:0000313" key="2">
    <source>
        <dbReference type="Proteomes" id="UP000887565"/>
    </source>
</evidence>
<dbReference type="InterPro" id="IPR012677">
    <property type="entry name" value="Nucleotide-bd_a/b_plait_sf"/>
</dbReference>
<evidence type="ECO:0000313" key="3">
    <source>
        <dbReference type="WBParaSite" id="nRc.2.0.1.t34764-RA"/>
    </source>
</evidence>
<reference evidence="3" key="1">
    <citation type="submission" date="2022-11" db="UniProtKB">
        <authorList>
            <consortium name="WormBaseParasite"/>
        </authorList>
    </citation>
    <scope>IDENTIFICATION</scope>
</reference>
<dbReference type="WBParaSite" id="nRc.2.0.1.t34764-RA">
    <property type="protein sequence ID" value="nRc.2.0.1.t34764-RA"/>
    <property type="gene ID" value="nRc.2.0.1.g34764"/>
</dbReference>
<dbReference type="AlphaFoldDB" id="A0A915K8R9"/>
<feature type="domain" description="RRM" evidence="1">
    <location>
        <begin position="36"/>
        <end position="96"/>
    </location>
</feature>
<sequence length="111" mass="12914">MSSDSDSDREARVRNSSYYLEKFGSRSPEEYKSLRITNIDPKIGEHDLDNVLRKLFSRYGEMHCKVVNPRDVHERIAYVNFDFGEDARDASDKAGNAIYPTNLQFILQTYE</sequence>
<dbReference type="InterPro" id="IPR000504">
    <property type="entry name" value="RRM_dom"/>
</dbReference>
<keyword evidence="2" id="KW-1185">Reference proteome</keyword>
<dbReference type="SUPFAM" id="SSF54928">
    <property type="entry name" value="RNA-binding domain, RBD"/>
    <property type="match status" value="1"/>
</dbReference>
<proteinExistence type="predicted"/>
<evidence type="ECO:0000259" key="1">
    <source>
        <dbReference type="Pfam" id="PF00076"/>
    </source>
</evidence>
<name>A0A915K8R9_ROMCU</name>
<organism evidence="2 3">
    <name type="scientific">Romanomermis culicivorax</name>
    <name type="common">Nematode worm</name>
    <dbReference type="NCBI Taxonomy" id="13658"/>
    <lineage>
        <taxon>Eukaryota</taxon>
        <taxon>Metazoa</taxon>
        <taxon>Ecdysozoa</taxon>
        <taxon>Nematoda</taxon>
        <taxon>Enoplea</taxon>
        <taxon>Dorylaimia</taxon>
        <taxon>Mermithida</taxon>
        <taxon>Mermithoidea</taxon>
        <taxon>Mermithidae</taxon>
        <taxon>Romanomermis</taxon>
    </lineage>
</organism>
<dbReference type="Gene3D" id="3.30.70.330">
    <property type="match status" value="1"/>
</dbReference>
<dbReference type="Pfam" id="PF00076">
    <property type="entry name" value="RRM_1"/>
    <property type="match status" value="1"/>
</dbReference>
<accession>A0A915K8R9</accession>
<dbReference type="Proteomes" id="UP000887565">
    <property type="component" value="Unplaced"/>
</dbReference>